<organism evidence="6 7">
    <name type="scientific">Carnegiea gigantea</name>
    <dbReference type="NCBI Taxonomy" id="171969"/>
    <lineage>
        <taxon>Eukaryota</taxon>
        <taxon>Viridiplantae</taxon>
        <taxon>Streptophyta</taxon>
        <taxon>Embryophyta</taxon>
        <taxon>Tracheophyta</taxon>
        <taxon>Spermatophyta</taxon>
        <taxon>Magnoliopsida</taxon>
        <taxon>eudicotyledons</taxon>
        <taxon>Gunneridae</taxon>
        <taxon>Pentapetalae</taxon>
        <taxon>Caryophyllales</taxon>
        <taxon>Cactineae</taxon>
        <taxon>Cactaceae</taxon>
        <taxon>Cactoideae</taxon>
        <taxon>Echinocereeae</taxon>
        <taxon>Carnegiea</taxon>
    </lineage>
</organism>
<keyword evidence="4 5" id="KW-0143">Chaperone</keyword>
<evidence type="ECO:0000256" key="3">
    <source>
        <dbReference type="ARBA" id="ARBA00022840"/>
    </source>
</evidence>
<name>A0A9Q1KSF0_9CARY</name>
<dbReference type="OrthoDB" id="1748577at2759"/>
<protein>
    <recommendedName>
        <fullName evidence="8">CCT-theta</fullName>
    </recommendedName>
</protein>
<dbReference type="PANTHER" id="PTHR11353">
    <property type="entry name" value="CHAPERONIN"/>
    <property type="match status" value="1"/>
</dbReference>
<keyword evidence="2 5" id="KW-0547">Nucleotide-binding</keyword>
<dbReference type="InterPro" id="IPR027410">
    <property type="entry name" value="TCP-1-like_intermed_sf"/>
</dbReference>
<accession>A0A9Q1KSF0</accession>
<dbReference type="GO" id="GO:0016887">
    <property type="term" value="F:ATP hydrolysis activity"/>
    <property type="evidence" value="ECO:0007669"/>
    <property type="project" value="InterPro"/>
</dbReference>
<dbReference type="InterPro" id="IPR027413">
    <property type="entry name" value="GROEL-like_equatorial_sf"/>
</dbReference>
<evidence type="ECO:0000256" key="2">
    <source>
        <dbReference type="ARBA" id="ARBA00022741"/>
    </source>
</evidence>
<comment type="similarity">
    <text evidence="1 5">Belongs to the TCP-1 chaperonin family.</text>
</comment>
<dbReference type="EMBL" id="JAKOGI010000029">
    <property type="protein sequence ID" value="KAJ8448567.1"/>
    <property type="molecule type" value="Genomic_DNA"/>
</dbReference>
<evidence type="ECO:0000313" key="7">
    <source>
        <dbReference type="Proteomes" id="UP001153076"/>
    </source>
</evidence>
<gene>
    <name evidence="6" type="ORF">Cgig2_012211</name>
</gene>
<dbReference type="InterPro" id="IPR002423">
    <property type="entry name" value="Cpn60/GroEL/TCP-1"/>
</dbReference>
<evidence type="ECO:0000256" key="4">
    <source>
        <dbReference type="ARBA" id="ARBA00023186"/>
    </source>
</evidence>
<dbReference type="Gene3D" id="1.10.560.10">
    <property type="entry name" value="GroEL-like equatorial domain"/>
    <property type="match status" value="2"/>
</dbReference>
<sequence>MGFQLQPYGVQSMLKVGHPHLSGLDEASSKMSMLARSFPTLPALLSAPMVLPFTLLRNPDHRFDRFITLLVLSNVGRNKLVINHMDNQFVTNDAATIVNELEVQHPAAEILVLAGKAQQEEIGDGANLTICFAGELLRGAEELIRMGLHPSEIITGYTKGINKAVEILDELVEKGSETVDACVQVCPKNPVNFNVDNVRVAKLVGGGLHNSSVVREMFLKSDAVGSTKRVAVFAQGVDASATETKGTVLIHSAEQLENYAKTEEAKVKELIKAVAEPDTKVIVSGGAVGDVALHFCERYKYVVCGIWKTSVPLGQKLMVLKMSSKFELRRFCRTTGAVALLKLSPPNTDDVGYVDSVSVEEIGGVTVTIVRNEQGGNSIATVVLRGSTDSLLDDLERAVDHGVITYKATAIEIELARRLKEFSFKETGLDQYAIAKFAECFEMVPRMLAENAGLDALEFIASLYNEHSSGNTRVGIDLEQDACKDVATLSIWDLHITK</sequence>
<evidence type="ECO:0008006" key="8">
    <source>
        <dbReference type="Google" id="ProtNLM"/>
    </source>
</evidence>
<dbReference type="Proteomes" id="UP001153076">
    <property type="component" value="Unassembled WGS sequence"/>
</dbReference>
<evidence type="ECO:0000313" key="6">
    <source>
        <dbReference type="EMBL" id="KAJ8448567.1"/>
    </source>
</evidence>
<dbReference type="Gene3D" id="3.50.7.10">
    <property type="entry name" value="GroEL"/>
    <property type="match status" value="1"/>
</dbReference>
<dbReference type="InterPro" id="IPR027409">
    <property type="entry name" value="GroEL-like_apical_dom_sf"/>
</dbReference>
<reference evidence="6" key="1">
    <citation type="submission" date="2022-04" db="EMBL/GenBank/DDBJ databases">
        <title>Carnegiea gigantea Genome sequencing and assembly v2.</title>
        <authorList>
            <person name="Copetti D."/>
            <person name="Sanderson M.J."/>
            <person name="Burquez A."/>
            <person name="Wojciechowski M.F."/>
        </authorList>
    </citation>
    <scope>NUCLEOTIDE SEQUENCE</scope>
    <source>
        <strain evidence="6">SGP5-SGP5p</strain>
        <tissue evidence="6">Aerial part</tissue>
    </source>
</reference>
<evidence type="ECO:0000256" key="5">
    <source>
        <dbReference type="RuleBase" id="RU004187"/>
    </source>
</evidence>
<dbReference type="InterPro" id="IPR002194">
    <property type="entry name" value="Chaperonin_TCP-1_CS"/>
</dbReference>
<dbReference type="SUPFAM" id="SSF52029">
    <property type="entry name" value="GroEL apical domain-like"/>
    <property type="match status" value="1"/>
</dbReference>
<comment type="caution">
    <text evidence="6">The sequence shown here is derived from an EMBL/GenBank/DDBJ whole genome shotgun (WGS) entry which is preliminary data.</text>
</comment>
<proteinExistence type="inferred from homology"/>
<dbReference type="Pfam" id="PF00118">
    <property type="entry name" value="Cpn60_TCP1"/>
    <property type="match status" value="2"/>
</dbReference>
<keyword evidence="7" id="KW-1185">Reference proteome</keyword>
<dbReference type="GO" id="GO:0051082">
    <property type="term" value="F:unfolded protein binding"/>
    <property type="evidence" value="ECO:0007669"/>
    <property type="project" value="InterPro"/>
</dbReference>
<dbReference type="GO" id="GO:0005524">
    <property type="term" value="F:ATP binding"/>
    <property type="evidence" value="ECO:0007669"/>
    <property type="project" value="UniProtKB-KW"/>
</dbReference>
<keyword evidence="3 5" id="KW-0067">ATP-binding</keyword>
<dbReference type="AlphaFoldDB" id="A0A9Q1KSF0"/>
<dbReference type="InterPro" id="IPR017998">
    <property type="entry name" value="Chaperone_TCP-1"/>
</dbReference>
<dbReference type="PROSITE" id="PS00751">
    <property type="entry name" value="TCP1_2"/>
    <property type="match status" value="1"/>
</dbReference>
<dbReference type="SUPFAM" id="SSF48592">
    <property type="entry name" value="GroEL equatorial domain-like"/>
    <property type="match status" value="1"/>
</dbReference>
<evidence type="ECO:0000256" key="1">
    <source>
        <dbReference type="ARBA" id="ARBA00008020"/>
    </source>
</evidence>
<dbReference type="GO" id="GO:0140662">
    <property type="term" value="F:ATP-dependent protein folding chaperone"/>
    <property type="evidence" value="ECO:0007669"/>
    <property type="project" value="InterPro"/>
</dbReference>
<dbReference type="SUPFAM" id="SSF54849">
    <property type="entry name" value="GroEL-intermediate domain like"/>
    <property type="match status" value="1"/>
</dbReference>
<dbReference type="PRINTS" id="PR00304">
    <property type="entry name" value="TCOMPLEXTCP1"/>
</dbReference>